<feature type="domain" description="Gfo/Idh/MocA-like oxidoreductase bacterial type C-terminal" evidence="2">
    <location>
        <begin position="205"/>
        <end position="425"/>
    </location>
</feature>
<keyword evidence="4" id="KW-1185">Reference proteome</keyword>
<dbReference type="OrthoDB" id="9763611at2"/>
<dbReference type="Pfam" id="PF01408">
    <property type="entry name" value="GFO_IDH_MocA"/>
    <property type="match status" value="1"/>
</dbReference>
<dbReference type="InterPro" id="IPR006311">
    <property type="entry name" value="TAT_signal"/>
</dbReference>
<comment type="caution">
    <text evidence="3">The sequence shown here is derived from an EMBL/GenBank/DDBJ whole genome shotgun (WGS) entry which is preliminary data.</text>
</comment>
<sequence>MKSTLNRRDFIRQSSTAALGLTLLPGLVRKVAPSDRLRVAHIGLGGMGNSHMNWFAALPEVEIVALCDLDSDHLNTTLKSLQSKQPDTKAQGYADFRHVLDRKDIDAITCATPDHWHAQIAIMAFQAGKDVYGEKPLSYNVREGQQMLKAMKKHDRIFQLGTQIHAGDNYHRVVELIKGGAIGKVHTVRLWKTGSPPVLGPANYQAPPASLNWDMWLGPAPYSKYTPERCHFTYRYFLDYSGGVFQDFWCHIADVVWWALEPKGLTTIKAKGEAPEGIGDAPKWIDIDYQFEGLKLHWTSQPPNVPGAANKGIGAYFEGEKGTLLCDYGSREITINGVVMKDIPEIPVTITRSPGHQQNFVTAVKNRSLPESHLEYARQMTMPMHLGLISYRLGRELHWNAKKEKFRHDKEANALLSREYRKEWDLT</sequence>
<evidence type="ECO:0000313" key="4">
    <source>
        <dbReference type="Proteomes" id="UP000293162"/>
    </source>
</evidence>
<dbReference type="RefSeq" id="WP_130021070.1">
    <property type="nucleotide sequence ID" value="NZ_SEWF01000014.1"/>
</dbReference>
<dbReference type="PANTHER" id="PTHR43818">
    <property type="entry name" value="BCDNA.GH03377"/>
    <property type="match status" value="1"/>
</dbReference>
<proteinExistence type="predicted"/>
<accession>A0A4Q5LZY0</accession>
<dbReference type="SUPFAM" id="SSF55347">
    <property type="entry name" value="Glyceraldehyde-3-phosphate dehydrogenase-like, C-terminal domain"/>
    <property type="match status" value="1"/>
</dbReference>
<name>A0A4Q5LZY0_9BACT</name>
<dbReference type="SUPFAM" id="SSF51735">
    <property type="entry name" value="NAD(P)-binding Rossmann-fold domains"/>
    <property type="match status" value="1"/>
</dbReference>
<dbReference type="PANTHER" id="PTHR43818:SF10">
    <property type="entry name" value="NADH-DEPENDENT DEHYDROGENASE-RELATED"/>
    <property type="match status" value="1"/>
</dbReference>
<dbReference type="EMBL" id="SEWF01000014">
    <property type="protein sequence ID" value="RYU95464.1"/>
    <property type="molecule type" value="Genomic_DNA"/>
</dbReference>
<evidence type="ECO:0000259" key="1">
    <source>
        <dbReference type="Pfam" id="PF01408"/>
    </source>
</evidence>
<protein>
    <submittedName>
        <fullName evidence="3">Gfo/Idh/MocA family oxidoreductase</fullName>
    </submittedName>
</protein>
<gene>
    <name evidence="3" type="ORF">EWM59_11230</name>
</gene>
<dbReference type="Gene3D" id="3.40.50.720">
    <property type="entry name" value="NAD(P)-binding Rossmann-like Domain"/>
    <property type="match status" value="1"/>
</dbReference>
<dbReference type="GO" id="GO:0000166">
    <property type="term" value="F:nucleotide binding"/>
    <property type="evidence" value="ECO:0007669"/>
    <property type="project" value="InterPro"/>
</dbReference>
<dbReference type="AlphaFoldDB" id="A0A4Q5LZY0"/>
<organism evidence="3 4">
    <name type="scientific">Emticicia agri</name>
    <dbReference type="NCBI Taxonomy" id="2492393"/>
    <lineage>
        <taxon>Bacteria</taxon>
        <taxon>Pseudomonadati</taxon>
        <taxon>Bacteroidota</taxon>
        <taxon>Cytophagia</taxon>
        <taxon>Cytophagales</taxon>
        <taxon>Leadbetterellaceae</taxon>
        <taxon>Emticicia</taxon>
    </lineage>
</organism>
<dbReference type="Proteomes" id="UP000293162">
    <property type="component" value="Unassembled WGS sequence"/>
</dbReference>
<dbReference type="InterPro" id="IPR043906">
    <property type="entry name" value="Gfo/Idh/MocA_OxRdtase_bact_C"/>
</dbReference>
<dbReference type="PROSITE" id="PS51318">
    <property type="entry name" value="TAT"/>
    <property type="match status" value="1"/>
</dbReference>
<dbReference type="InterPro" id="IPR050463">
    <property type="entry name" value="Gfo/Idh/MocA_oxidrdct_glycsds"/>
</dbReference>
<evidence type="ECO:0000313" key="3">
    <source>
        <dbReference type="EMBL" id="RYU95464.1"/>
    </source>
</evidence>
<dbReference type="InterPro" id="IPR036291">
    <property type="entry name" value="NAD(P)-bd_dom_sf"/>
</dbReference>
<feature type="domain" description="Gfo/Idh/MocA-like oxidoreductase N-terminal" evidence="1">
    <location>
        <begin position="37"/>
        <end position="161"/>
    </location>
</feature>
<dbReference type="InterPro" id="IPR000683">
    <property type="entry name" value="Gfo/Idh/MocA-like_OxRdtase_N"/>
</dbReference>
<dbReference type="Pfam" id="PF19051">
    <property type="entry name" value="GFO_IDH_MocA_C2"/>
    <property type="match status" value="1"/>
</dbReference>
<dbReference type="Gene3D" id="3.30.360.10">
    <property type="entry name" value="Dihydrodipicolinate Reductase, domain 2"/>
    <property type="match status" value="1"/>
</dbReference>
<reference evidence="3 4" key="1">
    <citation type="submission" date="2019-02" db="EMBL/GenBank/DDBJ databases">
        <title>Bacterial novel species Emticicia sp. 17J42-9 isolated from soil.</title>
        <authorList>
            <person name="Jung H.-Y."/>
        </authorList>
    </citation>
    <scope>NUCLEOTIDE SEQUENCE [LARGE SCALE GENOMIC DNA]</scope>
    <source>
        <strain evidence="3 4">17J42-9</strain>
    </source>
</reference>
<evidence type="ECO:0000259" key="2">
    <source>
        <dbReference type="Pfam" id="PF19051"/>
    </source>
</evidence>